<organism evidence="2 3">
    <name type="scientific">Pycnoporus cinnabarinus</name>
    <name type="common">Cinnabar-red polypore</name>
    <name type="synonym">Trametes cinnabarina</name>
    <dbReference type="NCBI Taxonomy" id="5643"/>
    <lineage>
        <taxon>Eukaryota</taxon>
        <taxon>Fungi</taxon>
        <taxon>Dikarya</taxon>
        <taxon>Basidiomycota</taxon>
        <taxon>Agaricomycotina</taxon>
        <taxon>Agaricomycetes</taxon>
        <taxon>Polyporales</taxon>
        <taxon>Polyporaceae</taxon>
        <taxon>Trametes</taxon>
    </lineage>
</organism>
<protein>
    <recommendedName>
        <fullName evidence="4">Ubiquitin-like protease family profile domain-containing protein</fullName>
    </recommendedName>
</protein>
<dbReference type="OrthoDB" id="2436145at2759"/>
<evidence type="ECO:0000313" key="3">
    <source>
        <dbReference type="Proteomes" id="UP000029665"/>
    </source>
</evidence>
<accession>A0A060SL57</accession>
<comment type="caution">
    <text evidence="2">The sequence shown here is derived from an EMBL/GenBank/DDBJ whole genome shotgun (WGS) entry which is preliminary data.</text>
</comment>
<keyword evidence="3" id="KW-1185">Reference proteome</keyword>
<dbReference type="SUPFAM" id="SSF54001">
    <property type="entry name" value="Cysteine proteinases"/>
    <property type="match status" value="1"/>
</dbReference>
<feature type="compositionally biased region" description="Acidic residues" evidence="1">
    <location>
        <begin position="1176"/>
        <end position="1189"/>
    </location>
</feature>
<proteinExistence type="predicted"/>
<name>A0A060SL57_PYCCI</name>
<dbReference type="STRING" id="5643.A0A060SL57"/>
<dbReference type="Proteomes" id="UP000029665">
    <property type="component" value="Unassembled WGS sequence"/>
</dbReference>
<reference evidence="2" key="1">
    <citation type="submission" date="2014-01" db="EMBL/GenBank/DDBJ databases">
        <title>The genome of the white-rot fungus Pycnoporus cinnabarinus: a basidiomycete model with a versatile arsenal for lignocellulosic biomass breakdown.</title>
        <authorList>
            <person name="Levasseur A."/>
            <person name="Lomascolo A."/>
            <person name="Ruiz-Duenas F.J."/>
            <person name="Uzan E."/>
            <person name="Piumi F."/>
            <person name="Kues U."/>
            <person name="Ram A.F.J."/>
            <person name="Murat C."/>
            <person name="Haon M."/>
            <person name="Benoit I."/>
            <person name="Arfi Y."/>
            <person name="Chevret D."/>
            <person name="Drula E."/>
            <person name="Kwon M.J."/>
            <person name="Gouret P."/>
            <person name="Lesage-Meessen L."/>
            <person name="Lombard V."/>
            <person name="Mariette J."/>
            <person name="Noirot C."/>
            <person name="Park J."/>
            <person name="Patyshakuliyeva A."/>
            <person name="Wieneger R.A.B."/>
            <person name="Wosten H.A.B."/>
            <person name="Martin F."/>
            <person name="Coutinho P.M."/>
            <person name="de Vries R."/>
            <person name="Martinez A.T."/>
            <person name="Klopp C."/>
            <person name="Pontarotti P."/>
            <person name="Henrissat B."/>
            <person name="Record E."/>
        </authorList>
    </citation>
    <scope>NUCLEOTIDE SEQUENCE [LARGE SCALE GENOMIC DNA]</scope>
    <source>
        <strain evidence="2">BRFM137</strain>
    </source>
</reference>
<dbReference type="OMA" id="HIRRERF"/>
<gene>
    <name evidence="2" type="ORF">BN946_scf185007.g3</name>
</gene>
<evidence type="ECO:0008006" key="4">
    <source>
        <dbReference type="Google" id="ProtNLM"/>
    </source>
</evidence>
<feature type="compositionally biased region" description="Low complexity" evidence="1">
    <location>
        <begin position="1148"/>
        <end position="1160"/>
    </location>
</feature>
<sequence>MDPIPDTRTDKISGTTLDAFGAVVQQVADRSAGGCDFCIFSTWIPALVAGRAREGGYAGTVTEHLKYACEDRDRLGARRKTRWAIPLCGGDTPHWVLGWIDHVSCQYGIVDSIPELDSEQWASPLFQRSIDRIVADLAMEPILWTSMKMMKRSPDPHDQQIDGWSCGLFTMIAIKSFADKFATPLLGESAKEDVRADALHSLLHVPAATVRQHRVTSPLRKTVPERPASLSSTEKHTIPIADSTSSKKRAADEVSETSGEDTDREKASRHPYRNTHSSLQKVRVAEVKDGKLSFKVKTTSATPSIQSFMRHVQDRQSANPSGLPSGSKKFKPTVKAHAKPADEPRPCQHLRGGDYLEYILRTHTRSLGGISPAWRSRTARQLFPYKRFPPLKVDDNHQTQTPLALDIQPGGEDPGDPRVLLPPDDGNTHCEEKDWTLAEQLKLDNALLGWARWTVDYGRQSIRSTHCSGTTLNTSGICDACAELAKHDKSFKKAVARKKQESELPEEEQRAIHIRRERFAPSTFRSADARDLQLKMGDPAVFPLVLALQRGDSAGAFLALYRRAKDGHLAQYQTFINMCTVLEDQLSRQESDSSGAMKGIRYPQDYLNFMTIMRSYGQRSSQQYSVLISQIGGPCPRTLQKVVKRSPDVLSQPDLCFENVARVKRLMDTLKYNGPVAVAGDCTKVRQRLAYSNDHGSHVLGSTLPLEDCVVEEREDIDRLVHRIGTEKEYATQVRAVLVKIPLPQIPPLVIALRPTKGDEDAQAIYTLHLRLLEMAKDLKIKVVSLAADGASSEQGAQSLMDNTQSTRPPLLYEYPLYGIRLQAPVLDTGPLISCQDPQHARKTCRNQPQHGTHTASLGRGVVVNRTLIALQELGNAGLMRRDVENVDKQDDGAARRLFHHVALQAMTVKDSDGTQRVRDGFIGLFVYLFIFGELFDAWLNRRLTPEARVLAALRARLFLHIWHAHIEQMERRFPDLYRPNRAFISPASFNIFNRLCDTLILLTLAYARFYPDQPFCPWLLGTEFIEHFFGLARTLLPNFTYAEFLKLVKHVMLRQHILLTGKLSGVKKERTSRAGYILDYDPSPLTPEELSSLRVHLSKETLNRLVELAYKEATQITKQLLGIPTLSLPLMHIPLRPPPSRHHRVRIQSSKRASAAIISESEDSGNEGIDANINDADDNDESEDEDPLVDPGPVEGTHSPEATSEGTPLKAQDLATMAARTADAAHYAARYSALAEDFEESLQELDEIEQQPDQKVTKIIAVDARHAALTYGPPPPPSRASASESTAEPASATVIDALASKILDLNDKVSIQGMLDTRKENQSGTGTRSERVVQTDPKFAISRIDKPDSKIT</sequence>
<evidence type="ECO:0000256" key="1">
    <source>
        <dbReference type="SAM" id="MobiDB-lite"/>
    </source>
</evidence>
<feature type="region of interest" description="Disordered" evidence="1">
    <location>
        <begin position="1135"/>
        <end position="1210"/>
    </location>
</feature>
<evidence type="ECO:0000313" key="2">
    <source>
        <dbReference type="EMBL" id="CDO72949.1"/>
    </source>
</evidence>
<feature type="compositionally biased region" description="Basic and acidic residues" evidence="1">
    <location>
        <begin position="1344"/>
        <end position="1353"/>
    </location>
</feature>
<feature type="region of interest" description="Disordered" evidence="1">
    <location>
        <begin position="213"/>
        <end position="277"/>
    </location>
</feature>
<dbReference type="InterPro" id="IPR038765">
    <property type="entry name" value="Papain-like_cys_pep_sf"/>
</dbReference>
<dbReference type="HOGENOM" id="CLU_003111_0_0_1"/>
<dbReference type="EMBL" id="CCBP010000119">
    <property type="protein sequence ID" value="CDO72949.1"/>
    <property type="molecule type" value="Genomic_DNA"/>
</dbReference>
<dbReference type="Gene3D" id="3.40.395.10">
    <property type="entry name" value="Adenoviral Proteinase, Chain A"/>
    <property type="match status" value="1"/>
</dbReference>
<feature type="region of interest" description="Disordered" evidence="1">
    <location>
        <begin position="1317"/>
        <end position="1353"/>
    </location>
</feature>